<sequence>MIVAAIAATAGYLVWAKAHEAWPYDNETPQTLENPSNSSLSEVEGWQTYRNEEYGFQVRVPNEWTHHEEYSATKPSSKVLIMKSNDEKEMLTISTNPLETGIVGYEDLKTDDILVDGVRATRQFFQSSADKSFVEVWVIFDRKRPNSSAVDAYLITYSPSSKVLEAITSKLDQILSTFKFIK</sequence>
<proteinExistence type="predicted"/>
<evidence type="ECO:0000313" key="2">
    <source>
        <dbReference type="Proteomes" id="UP000177235"/>
    </source>
</evidence>
<dbReference type="EMBL" id="MFFF01000016">
    <property type="protein sequence ID" value="OGE99778.1"/>
    <property type="molecule type" value="Genomic_DNA"/>
</dbReference>
<organism evidence="1 2">
    <name type="scientific">Candidatus Doudnabacteria bacterium RIFCSPLOWO2_02_FULL_48_13</name>
    <dbReference type="NCBI Taxonomy" id="1817845"/>
    <lineage>
        <taxon>Bacteria</taxon>
        <taxon>Candidatus Doudnaibacteriota</taxon>
    </lineage>
</organism>
<dbReference type="Proteomes" id="UP000177235">
    <property type="component" value="Unassembled WGS sequence"/>
</dbReference>
<reference evidence="1 2" key="1">
    <citation type="journal article" date="2016" name="Nat. Commun.">
        <title>Thousands of microbial genomes shed light on interconnected biogeochemical processes in an aquifer system.</title>
        <authorList>
            <person name="Anantharaman K."/>
            <person name="Brown C.T."/>
            <person name="Hug L.A."/>
            <person name="Sharon I."/>
            <person name="Castelle C.J."/>
            <person name="Probst A.J."/>
            <person name="Thomas B.C."/>
            <person name="Singh A."/>
            <person name="Wilkins M.J."/>
            <person name="Karaoz U."/>
            <person name="Brodie E.L."/>
            <person name="Williams K.H."/>
            <person name="Hubbard S.S."/>
            <person name="Banfield J.F."/>
        </authorList>
    </citation>
    <scope>NUCLEOTIDE SEQUENCE [LARGE SCALE GENOMIC DNA]</scope>
</reference>
<gene>
    <name evidence="1" type="ORF">A3J05_02855</name>
</gene>
<comment type="caution">
    <text evidence="1">The sequence shown here is derived from an EMBL/GenBank/DDBJ whole genome shotgun (WGS) entry which is preliminary data.</text>
</comment>
<protein>
    <recommendedName>
        <fullName evidence="3">PsbP C-terminal domain-containing protein</fullName>
    </recommendedName>
</protein>
<evidence type="ECO:0008006" key="3">
    <source>
        <dbReference type="Google" id="ProtNLM"/>
    </source>
</evidence>
<evidence type="ECO:0000313" key="1">
    <source>
        <dbReference type="EMBL" id="OGE99778.1"/>
    </source>
</evidence>
<name>A0A1F5QCA3_9BACT</name>
<accession>A0A1F5QCA3</accession>
<dbReference type="AlphaFoldDB" id="A0A1F5QCA3"/>